<reference evidence="2" key="1">
    <citation type="submission" date="2020-04" db="EMBL/GenBank/DDBJ databases">
        <authorList>
            <person name="Zhang T."/>
        </authorList>
    </citation>
    <scope>NUCLEOTIDE SEQUENCE</scope>
    <source>
        <strain evidence="2">HKST-UBA01</strain>
    </source>
</reference>
<dbReference type="InterPro" id="IPR026444">
    <property type="entry name" value="Secre_tail"/>
</dbReference>
<feature type="domain" description="FlgD/Vpr Ig-like" evidence="1">
    <location>
        <begin position="114"/>
        <end position="176"/>
    </location>
</feature>
<protein>
    <submittedName>
        <fullName evidence="2">T9SS type A sorting domain-containing protein</fullName>
    </submittedName>
</protein>
<dbReference type="Gene3D" id="2.60.40.4070">
    <property type="match status" value="1"/>
</dbReference>
<dbReference type="InterPro" id="IPR025965">
    <property type="entry name" value="FlgD/Vpr_Ig-like"/>
</dbReference>
<evidence type="ECO:0000313" key="2">
    <source>
        <dbReference type="EMBL" id="MCA9726272.1"/>
    </source>
</evidence>
<comment type="caution">
    <text evidence="2">The sequence shown here is derived from an EMBL/GenBank/DDBJ whole genome shotgun (WGS) entry which is preliminary data.</text>
</comment>
<dbReference type="NCBIfam" id="TIGR04183">
    <property type="entry name" value="Por_Secre_tail"/>
    <property type="match status" value="1"/>
</dbReference>
<evidence type="ECO:0000313" key="3">
    <source>
        <dbReference type="Proteomes" id="UP000697710"/>
    </source>
</evidence>
<proteinExistence type="predicted"/>
<sequence>MRIDNHRRGTLMGGLIRGVCGSGLLGIAWAAVPAQAYQLVIDTAVSVAGPVSNASYLEDLTAGFALMGESSNPFYTESIGPWSIPLDDVSGIEVLPDGVPHAFGISQAGPNPFGSGTALELQIASSSAPQKTRLEIFDVQGRSIALLMDGAVAPGVYRVSWDRRNADGDRVTNGIYFARFQSGTYARTVRLVAAR</sequence>
<dbReference type="Proteomes" id="UP000697710">
    <property type="component" value="Unassembled WGS sequence"/>
</dbReference>
<gene>
    <name evidence="2" type="ORF">KC729_01215</name>
</gene>
<name>A0A956LWH8_UNCEI</name>
<reference evidence="2" key="2">
    <citation type="journal article" date="2021" name="Microbiome">
        <title>Successional dynamics and alternative stable states in a saline activated sludge microbial community over 9 years.</title>
        <authorList>
            <person name="Wang Y."/>
            <person name="Ye J."/>
            <person name="Ju F."/>
            <person name="Liu L."/>
            <person name="Boyd J.A."/>
            <person name="Deng Y."/>
            <person name="Parks D.H."/>
            <person name="Jiang X."/>
            <person name="Yin X."/>
            <person name="Woodcroft B.J."/>
            <person name="Tyson G.W."/>
            <person name="Hugenholtz P."/>
            <person name="Polz M.F."/>
            <person name="Zhang T."/>
        </authorList>
    </citation>
    <scope>NUCLEOTIDE SEQUENCE</scope>
    <source>
        <strain evidence="2">HKST-UBA01</strain>
    </source>
</reference>
<accession>A0A956LWH8</accession>
<organism evidence="2 3">
    <name type="scientific">Eiseniibacteriota bacterium</name>
    <dbReference type="NCBI Taxonomy" id="2212470"/>
    <lineage>
        <taxon>Bacteria</taxon>
        <taxon>Candidatus Eiseniibacteriota</taxon>
    </lineage>
</organism>
<dbReference type="Pfam" id="PF13860">
    <property type="entry name" value="FlgD_ig"/>
    <property type="match status" value="1"/>
</dbReference>
<evidence type="ECO:0000259" key="1">
    <source>
        <dbReference type="Pfam" id="PF13860"/>
    </source>
</evidence>
<dbReference type="EMBL" id="JAGQHR010000015">
    <property type="protein sequence ID" value="MCA9726272.1"/>
    <property type="molecule type" value="Genomic_DNA"/>
</dbReference>
<dbReference type="AlphaFoldDB" id="A0A956LWH8"/>